<keyword evidence="1 3" id="KW-0808">Transferase</keyword>
<sequence length="98" mass="10665">MRCSATEGEEVVYSTERVSGVARVLAEMGYELDPAALNLAQKFAQQGGGKFEVTTELDDAVKGATVVFPRGWMSPPLRDRQRGGDQERGEVQGLEVHP</sequence>
<accession>A0A2X3KLD9</accession>
<dbReference type="InterPro" id="IPR036901">
    <property type="entry name" value="Asp/Orn_carbamoylTrfase_sf"/>
</dbReference>
<proteinExistence type="predicted"/>
<dbReference type="Proteomes" id="UP000249818">
    <property type="component" value="Chromosome BARAN1"/>
</dbReference>
<feature type="compositionally biased region" description="Basic and acidic residues" evidence="2">
    <location>
        <begin position="77"/>
        <end position="98"/>
    </location>
</feature>
<dbReference type="EMBL" id="LS483254">
    <property type="protein sequence ID" value="SQD93262.1"/>
    <property type="molecule type" value="Genomic_DNA"/>
</dbReference>
<feature type="region of interest" description="Disordered" evidence="2">
    <location>
        <begin position="72"/>
        <end position="98"/>
    </location>
</feature>
<dbReference type="EC" id="2.1.3.3" evidence="3"/>
<dbReference type="GO" id="GO:0016597">
    <property type="term" value="F:amino acid binding"/>
    <property type="evidence" value="ECO:0007669"/>
    <property type="project" value="InterPro"/>
</dbReference>
<evidence type="ECO:0000256" key="2">
    <source>
        <dbReference type="SAM" id="MobiDB-lite"/>
    </source>
</evidence>
<evidence type="ECO:0000256" key="1">
    <source>
        <dbReference type="ARBA" id="ARBA00022679"/>
    </source>
</evidence>
<keyword evidence="4" id="KW-1185">Reference proteome</keyword>
<dbReference type="SUPFAM" id="SSF53671">
    <property type="entry name" value="Aspartate/ornithine carbamoyltransferase"/>
    <property type="match status" value="1"/>
</dbReference>
<dbReference type="AlphaFoldDB" id="A0A2X3KLD9"/>
<name>A0A2X3KLD9_9BACT</name>
<reference evidence="4" key="1">
    <citation type="submission" date="2018-05" db="EMBL/GenBank/DDBJ databases">
        <authorList>
            <person name="Hao L."/>
        </authorList>
    </citation>
    <scope>NUCLEOTIDE SEQUENCE [LARGE SCALE GENOMIC DNA]</scope>
</reference>
<dbReference type="RefSeq" id="WP_122031652.1">
    <property type="nucleotide sequence ID" value="NZ_LS483254.1"/>
</dbReference>
<evidence type="ECO:0000313" key="4">
    <source>
        <dbReference type="Proteomes" id="UP000249818"/>
    </source>
</evidence>
<dbReference type="KEGG" id="bana:BARAN1_1240"/>
<organism evidence="3 4">
    <name type="scientific">Candidatus Bipolaricaulis anaerobius</name>
    <dbReference type="NCBI Taxonomy" id="2026885"/>
    <lineage>
        <taxon>Bacteria</taxon>
        <taxon>Candidatus Bipolaricaulota</taxon>
        <taxon>Candidatus Bipolaricaulia</taxon>
        <taxon>Candidatus Bipolaricaulales</taxon>
        <taxon>Candidatus Bipolaricaulaceae</taxon>
        <taxon>Candidatus Bipolaricaulis</taxon>
    </lineage>
</organism>
<dbReference type="GO" id="GO:0004585">
    <property type="term" value="F:ornithine carbamoyltransferase activity"/>
    <property type="evidence" value="ECO:0007669"/>
    <property type="project" value="UniProtKB-EC"/>
</dbReference>
<dbReference type="Gene3D" id="3.40.50.1370">
    <property type="entry name" value="Aspartate/ornithine carbamoyltransferase"/>
    <property type="match status" value="1"/>
</dbReference>
<evidence type="ECO:0000313" key="3">
    <source>
        <dbReference type="EMBL" id="SQD93262.1"/>
    </source>
</evidence>
<gene>
    <name evidence="3" type="ORF">BARAN1_1240</name>
</gene>
<protein>
    <submittedName>
        <fullName evidence="3">Putative Ornithine carbamoyltransferase</fullName>
        <ecNumber evidence="3">2.1.3.3</ecNumber>
    </submittedName>
</protein>